<name>S4N9E3_9PORP</name>
<evidence type="ECO:0000313" key="2">
    <source>
        <dbReference type="Proteomes" id="UP000018031"/>
    </source>
</evidence>
<evidence type="ECO:0000313" key="1">
    <source>
        <dbReference type="EMBL" id="GAD04711.1"/>
    </source>
</evidence>
<organism evidence="1 2">
    <name type="scientific">Porphyromonas crevioricanis JCM 15906</name>
    <dbReference type="NCBI Taxonomy" id="1305617"/>
    <lineage>
        <taxon>Bacteria</taxon>
        <taxon>Pseudomonadati</taxon>
        <taxon>Bacteroidota</taxon>
        <taxon>Bacteroidia</taxon>
        <taxon>Bacteroidales</taxon>
        <taxon>Porphyromonadaceae</taxon>
        <taxon>Porphyromonas</taxon>
    </lineage>
</organism>
<comment type="caution">
    <text evidence="1">The sequence shown here is derived from an EMBL/GenBank/DDBJ whole genome shotgun (WGS) entry which is preliminary data.</text>
</comment>
<proteinExistence type="predicted"/>
<protein>
    <submittedName>
        <fullName evidence="1">Uncharacterized protein</fullName>
    </submittedName>
</protein>
<reference evidence="2" key="1">
    <citation type="journal article" date="2013" name="Genome">
        <title>Draft Genome Sequences of Porphyromonas crevioricanis JCM 15906T and Porphyromonas cansulci JCM 13913T Isolated from a Canine Oral Cavity.</title>
        <authorList>
            <person name="Sakamoto M."/>
            <person name="Tanaka N."/>
            <person name="Shiwa Y."/>
            <person name="Yoshikawa H."/>
            <person name="Ohkuma M."/>
        </authorList>
    </citation>
    <scope>NUCLEOTIDE SEQUENCE [LARGE SCALE GENOMIC DNA]</scope>
    <source>
        <strain evidence="2">JCM 15906</strain>
    </source>
</reference>
<reference evidence="1 2" key="2">
    <citation type="journal article" date="2013" name="Genome Announc.">
        <title>Draft Genome Sequences of Porphyromonas crevioricanis JCM 15906T and Porphyromonas cansulci JCM 13913T Isolated from a Canine Oral Cavity.</title>
        <authorList>
            <person name="Sakamoto M."/>
            <person name="Tanaka N."/>
            <person name="Shiwa Y."/>
            <person name="Yoshikawa H."/>
            <person name="Ohkuma M."/>
        </authorList>
    </citation>
    <scope>NUCLEOTIDE SEQUENCE [LARGE SCALE GENOMIC DNA]</scope>
    <source>
        <strain evidence="1 2">JCM 15906</strain>
    </source>
</reference>
<accession>S4N9E3</accession>
<sequence length="40" mass="4502">MLPVFIFNCLICFYYNSRTKAQSAMQWSPVVLGEDAATEG</sequence>
<dbReference type="EMBL" id="BAOU01000010">
    <property type="protein sequence ID" value="GAD04711.1"/>
    <property type="molecule type" value="Genomic_DNA"/>
</dbReference>
<gene>
    <name evidence="1" type="ORF">PORCRE_406</name>
</gene>
<dbReference type="Proteomes" id="UP000018031">
    <property type="component" value="Unassembled WGS sequence"/>
</dbReference>
<dbReference type="AlphaFoldDB" id="S4N9E3"/>